<evidence type="ECO:0000256" key="1">
    <source>
        <dbReference type="SAM" id="SignalP"/>
    </source>
</evidence>
<evidence type="ECO:0000313" key="3">
    <source>
        <dbReference type="Proteomes" id="UP000321832"/>
    </source>
</evidence>
<evidence type="ECO:0000313" key="2">
    <source>
        <dbReference type="EMBL" id="TXC66605.1"/>
    </source>
</evidence>
<dbReference type="EMBL" id="VOPW01000001">
    <property type="protein sequence ID" value="TXC66605.1"/>
    <property type="molecule type" value="Genomic_DNA"/>
</dbReference>
<sequence length="241" mass="26274">MKIRLLALCLLALGACTSAPPPASTAVEPVAVGPWAGWNDYALPGKRSTVYRTQRDGPRFIVSAQAESSASMFRRQLRIDAAQLARVQFSWRVAGLIEQADLAEADSSDSPVRLVFAFDGDHARLSIRARMLFELAQALTGEPPPYATLMYAWDNRAAPGTVIVGPRTDRVRKIVVETGASRLGQWLQYERDLAADFRLAYGEEPGPLIGVALMTDADNTRSRAAGQYGEVRLISRDGKAL</sequence>
<keyword evidence="1" id="KW-0732">Signal</keyword>
<dbReference type="Proteomes" id="UP000321832">
    <property type="component" value="Unassembled WGS sequence"/>
</dbReference>
<comment type="caution">
    <text evidence="2">The sequence shown here is derived from an EMBL/GenBank/DDBJ whole genome shotgun (WGS) entry which is preliminary data.</text>
</comment>
<dbReference type="InterPro" id="IPR021409">
    <property type="entry name" value="DUF3047"/>
</dbReference>
<dbReference type="PROSITE" id="PS51257">
    <property type="entry name" value="PROKAR_LIPOPROTEIN"/>
    <property type="match status" value="1"/>
</dbReference>
<gene>
    <name evidence="2" type="ORF">FSC37_14560</name>
</gene>
<organism evidence="2 3">
    <name type="scientific">Piscinibacter aquaticus</name>
    <dbReference type="NCBI Taxonomy" id="392597"/>
    <lineage>
        <taxon>Bacteria</taxon>
        <taxon>Pseudomonadati</taxon>
        <taxon>Pseudomonadota</taxon>
        <taxon>Betaproteobacteria</taxon>
        <taxon>Burkholderiales</taxon>
        <taxon>Sphaerotilaceae</taxon>
        <taxon>Piscinibacter</taxon>
    </lineage>
</organism>
<name>A0A5C6U4B9_9BURK</name>
<feature type="chain" id="PRO_5023084237" evidence="1">
    <location>
        <begin position="26"/>
        <end position="241"/>
    </location>
</feature>
<accession>A0A5C6U4B9</accession>
<keyword evidence="3" id="KW-1185">Reference proteome</keyword>
<reference evidence="2 3" key="1">
    <citation type="submission" date="2019-08" db="EMBL/GenBank/DDBJ databases">
        <authorList>
            <person name="Khan S.A."/>
            <person name="Jeon C.O."/>
            <person name="Jeong S.E."/>
        </authorList>
    </citation>
    <scope>NUCLEOTIDE SEQUENCE [LARGE SCALE GENOMIC DNA]</scope>
    <source>
        <strain evidence="3">IMCC1728</strain>
    </source>
</reference>
<proteinExistence type="predicted"/>
<protein>
    <submittedName>
        <fullName evidence="2">DUF3047 domain-containing protein</fullName>
    </submittedName>
</protein>
<feature type="signal peptide" evidence="1">
    <location>
        <begin position="1"/>
        <end position="25"/>
    </location>
</feature>
<dbReference type="AlphaFoldDB" id="A0A5C6U4B9"/>
<dbReference type="Pfam" id="PF11249">
    <property type="entry name" value="DUF3047"/>
    <property type="match status" value="1"/>
</dbReference>